<dbReference type="PANTHER" id="PTHR48043">
    <property type="entry name" value="EG:EG0003.4 PROTEIN-RELATED"/>
    <property type="match status" value="1"/>
</dbReference>
<keyword evidence="6" id="KW-0472">Membrane</keyword>
<protein>
    <recommendedName>
        <fullName evidence="2">glucuronosyltransferase</fullName>
        <ecNumber evidence="2">2.4.1.17</ecNumber>
    </recommendedName>
</protein>
<keyword evidence="7" id="KW-1185">Reference proteome</keyword>
<organism evidence="7 8">
    <name type="scientific">Acrobeloides nanus</name>
    <dbReference type="NCBI Taxonomy" id="290746"/>
    <lineage>
        <taxon>Eukaryota</taxon>
        <taxon>Metazoa</taxon>
        <taxon>Ecdysozoa</taxon>
        <taxon>Nematoda</taxon>
        <taxon>Chromadorea</taxon>
        <taxon>Rhabditida</taxon>
        <taxon>Tylenchina</taxon>
        <taxon>Cephalobomorpha</taxon>
        <taxon>Cephaloboidea</taxon>
        <taxon>Cephalobidae</taxon>
        <taxon>Acrobeloides</taxon>
    </lineage>
</organism>
<evidence type="ECO:0000256" key="5">
    <source>
        <dbReference type="ARBA" id="ARBA00047475"/>
    </source>
</evidence>
<dbReference type="Proteomes" id="UP000887540">
    <property type="component" value="Unplaced"/>
</dbReference>
<name>A0A914BZY6_9BILA</name>
<evidence type="ECO:0000256" key="4">
    <source>
        <dbReference type="ARBA" id="ARBA00022679"/>
    </source>
</evidence>
<dbReference type="InterPro" id="IPR050271">
    <property type="entry name" value="UDP-glycosyltransferase"/>
</dbReference>
<dbReference type="Pfam" id="PF00201">
    <property type="entry name" value="UDPGT"/>
    <property type="match status" value="1"/>
</dbReference>
<evidence type="ECO:0000256" key="1">
    <source>
        <dbReference type="ARBA" id="ARBA00009995"/>
    </source>
</evidence>
<dbReference type="Gene3D" id="3.40.50.2000">
    <property type="entry name" value="Glycogen Phosphorylase B"/>
    <property type="match status" value="1"/>
</dbReference>
<feature type="transmembrane region" description="Helical" evidence="6">
    <location>
        <begin position="740"/>
        <end position="763"/>
    </location>
</feature>
<dbReference type="WBParaSite" id="ACRNAN_Path_1393.g5448.t1">
    <property type="protein sequence ID" value="ACRNAN_Path_1393.g5448.t1"/>
    <property type="gene ID" value="ACRNAN_Path_1393.g5448"/>
</dbReference>
<dbReference type="EC" id="2.4.1.17" evidence="2"/>
<keyword evidence="6" id="KW-1133">Transmembrane helix</keyword>
<evidence type="ECO:0000256" key="6">
    <source>
        <dbReference type="SAM" id="Phobius"/>
    </source>
</evidence>
<proteinExistence type="inferred from homology"/>
<dbReference type="InterPro" id="IPR035595">
    <property type="entry name" value="UDP_glycos_trans_CS"/>
</dbReference>
<dbReference type="SUPFAM" id="SSF53756">
    <property type="entry name" value="UDP-Glycosyltransferase/glycogen phosphorylase"/>
    <property type="match status" value="1"/>
</dbReference>
<evidence type="ECO:0000313" key="8">
    <source>
        <dbReference type="WBParaSite" id="ACRNAN_Path_1393.g5448.t1"/>
    </source>
</evidence>
<dbReference type="InterPro" id="IPR002213">
    <property type="entry name" value="UDP_glucos_trans"/>
</dbReference>
<accession>A0A914BZY6</accession>
<sequence length="803" mass="91310">MADLLVQAGHDVTFWIPELISGNRKQIGSKLSKIVRMNDIDDSFEKVVAVYANVSDDNFDMLKNRIDAYNGLLNWCEAILTRKKELEPLKNYGFDMAFTDMIDLCGIGLTKYLGIHSHIWISTGPLHDTFSYNLGIPTPLSYVQVVEDNNARPNMTFWERVNNLYQYLISIYVHRDNTAKLNSLFKKKISPTFPDLHELTMQTALCFVNSEEFIEVARPILHKVIYIGGLGIDKPNPVEEPLKSIMEKAKKGVVLVSLGSITSTATLNYNKKKALYKTFARYKDYVFIIKVSLDDKASERIANNISNIKLFNWVPQPDLLGDPRLKLFITHAGANSLIESAIRGVPVITMPLFFDQFRNAYAAEYKKFAYVLPKEEITEETVDRAIKEVLTNPMYVLGMHKLQKVTILVTGQKYANFETSAFNWEDFFSSDHYLVVGISGCDYNTEISIAADSCPYHMSASKNNSFQKTSTPCGNIHTTLYFPSDAISMESPKLLVVYKYGSNYVYELLGIPYPAKNSNDHRSLYRGVIAFGKHIVLSKSSNLSEELIGIAYDSSSNFLYLIFQSSYSGKVRSEVHLLDPFGNRAEILSDFNVHKNFSHTYWSSDPYTQKFYYYKKSNNFANATLWSIPFGQLIRSLKKGFSGKLEKEFAPEKRSEPMYVHVTNGILYFTSGSFRYLESLKNPSIGIRCSFNGYEKTQARENFMLISGWNYCKLKDGKKAVYSKCESKKHAQKSGNRGSIFWTIVILVILDVIILAGIIVWLTKYEGYKKLGKQARPNACQDELQMPFLLPMVLHDPPSEANV</sequence>
<comment type="catalytic activity">
    <reaction evidence="5">
        <text>glucuronate acceptor + UDP-alpha-D-glucuronate = acceptor beta-D-glucuronoside + UDP + H(+)</text>
        <dbReference type="Rhea" id="RHEA:21032"/>
        <dbReference type="ChEBI" id="CHEBI:15378"/>
        <dbReference type="ChEBI" id="CHEBI:58052"/>
        <dbReference type="ChEBI" id="CHEBI:58223"/>
        <dbReference type="ChEBI" id="CHEBI:132367"/>
        <dbReference type="ChEBI" id="CHEBI:132368"/>
        <dbReference type="EC" id="2.4.1.17"/>
    </reaction>
</comment>
<dbReference type="AlphaFoldDB" id="A0A914BZY6"/>
<keyword evidence="6" id="KW-0812">Transmembrane</keyword>
<dbReference type="PANTHER" id="PTHR48043:SF143">
    <property type="entry name" value="UDP-GLUCURONOSYLTRANSFERASE"/>
    <property type="match status" value="1"/>
</dbReference>
<evidence type="ECO:0000313" key="7">
    <source>
        <dbReference type="Proteomes" id="UP000887540"/>
    </source>
</evidence>
<keyword evidence="3" id="KW-0328">Glycosyltransferase</keyword>
<dbReference type="PROSITE" id="PS00375">
    <property type="entry name" value="UDPGT"/>
    <property type="match status" value="1"/>
</dbReference>
<dbReference type="FunFam" id="3.40.50.2000:FF:000021">
    <property type="entry name" value="UDP-glucuronosyltransferase"/>
    <property type="match status" value="1"/>
</dbReference>
<evidence type="ECO:0000256" key="2">
    <source>
        <dbReference type="ARBA" id="ARBA00012544"/>
    </source>
</evidence>
<dbReference type="GO" id="GO:0015020">
    <property type="term" value="F:glucuronosyltransferase activity"/>
    <property type="evidence" value="ECO:0007669"/>
    <property type="project" value="UniProtKB-EC"/>
</dbReference>
<reference evidence="8" key="1">
    <citation type="submission" date="2022-11" db="UniProtKB">
        <authorList>
            <consortium name="WormBaseParasite"/>
        </authorList>
    </citation>
    <scope>IDENTIFICATION</scope>
</reference>
<evidence type="ECO:0000256" key="3">
    <source>
        <dbReference type="ARBA" id="ARBA00022676"/>
    </source>
</evidence>
<dbReference type="CDD" id="cd03784">
    <property type="entry name" value="GT1_Gtf-like"/>
    <property type="match status" value="1"/>
</dbReference>
<keyword evidence="4" id="KW-0808">Transferase</keyword>
<comment type="similarity">
    <text evidence="1">Belongs to the UDP-glycosyltransferase family.</text>
</comment>